<gene>
    <name evidence="1" type="ORF">SAMN04488131_1173</name>
</gene>
<name>A0A1I2I197_9FLAO</name>
<organism evidence="1 2">
    <name type="scientific">Flavobacterium xueshanense</name>
    <dbReference type="NCBI Taxonomy" id="935223"/>
    <lineage>
        <taxon>Bacteria</taxon>
        <taxon>Pseudomonadati</taxon>
        <taxon>Bacteroidota</taxon>
        <taxon>Flavobacteriia</taxon>
        <taxon>Flavobacteriales</taxon>
        <taxon>Flavobacteriaceae</taxon>
        <taxon>Flavobacterium</taxon>
    </lineage>
</organism>
<accession>A0A1I2I197</accession>
<dbReference type="EMBL" id="FONQ01000017">
    <property type="protein sequence ID" value="SFF35438.1"/>
    <property type="molecule type" value="Genomic_DNA"/>
</dbReference>
<sequence length="42" mass="5243">MRLKKLELYQISDIKINNHFMKKKCLILKREQLTPFIFYQTK</sequence>
<reference evidence="2" key="1">
    <citation type="submission" date="2016-10" db="EMBL/GenBank/DDBJ databases">
        <authorList>
            <person name="Varghese N."/>
            <person name="Submissions S."/>
        </authorList>
    </citation>
    <scope>NUCLEOTIDE SEQUENCE [LARGE SCALE GENOMIC DNA]</scope>
    <source>
        <strain evidence="2">CGMCC 1.9227</strain>
    </source>
</reference>
<dbReference type="STRING" id="935223.SAMN04488131_1173"/>
<dbReference type="Proteomes" id="UP000198596">
    <property type="component" value="Unassembled WGS sequence"/>
</dbReference>
<keyword evidence="2" id="KW-1185">Reference proteome</keyword>
<proteinExistence type="predicted"/>
<dbReference type="AlphaFoldDB" id="A0A1I2I197"/>
<evidence type="ECO:0000313" key="1">
    <source>
        <dbReference type="EMBL" id="SFF35438.1"/>
    </source>
</evidence>
<protein>
    <submittedName>
        <fullName evidence="1">Uncharacterized protein</fullName>
    </submittedName>
</protein>
<evidence type="ECO:0000313" key="2">
    <source>
        <dbReference type="Proteomes" id="UP000198596"/>
    </source>
</evidence>